<feature type="coiled-coil region" evidence="1">
    <location>
        <begin position="327"/>
        <end position="400"/>
    </location>
</feature>
<reference evidence="3 4" key="1">
    <citation type="submission" date="2019-02" db="EMBL/GenBank/DDBJ databases">
        <title>Deep-cultivation of Planctomycetes and their phenomic and genomic characterization uncovers novel biology.</title>
        <authorList>
            <person name="Wiegand S."/>
            <person name="Jogler M."/>
            <person name="Boedeker C."/>
            <person name="Pinto D."/>
            <person name="Vollmers J."/>
            <person name="Rivas-Marin E."/>
            <person name="Kohn T."/>
            <person name="Peeters S.H."/>
            <person name="Heuer A."/>
            <person name="Rast P."/>
            <person name="Oberbeckmann S."/>
            <person name="Bunk B."/>
            <person name="Jeske O."/>
            <person name="Meyerdierks A."/>
            <person name="Storesund J.E."/>
            <person name="Kallscheuer N."/>
            <person name="Luecker S."/>
            <person name="Lage O.M."/>
            <person name="Pohl T."/>
            <person name="Merkel B.J."/>
            <person name="Hornburger P."/>
            <person name="Mueller R.-W."/>
            <person name="Bruemmer F."/>
            <person name="Labrenz M."/>
            <person name="Spormann A.M."/>
            <person name="Op den Camp H."/>
            <person name="Overmann J."/>
            <person name="Amann R."/>
            <person name="Jetten M.S.M."/>
            <person name="Mascher T."/>
            <person name="Medema M.H."/>
            <person name="Devos D.P."/>
            <person name="Kaster A.-K."/>
            <person name="Ovreas L."/>
            <person name="Rohde M."/>
            <person name="Galperin M.Y."/>
            <person name="Jogler C."/>
        </authorList>
    </citation>
    <scope>NUCLEOTIDE SEQUENCE [LARGE SCALE GENOMIC DNA]</scope>
    <source>
        <strain evidence="3 4">HG15A2</strain>
    </source>
</reference>
<proteinExistence type="predicted"/>
<dbReference type="Proteomes" id="UP000319852">
    <property type="component" value="Chromosome"/>
</dbReference>
<organism evidence="3 4">
    <name type="scientific">Adhaeretor mobilis</name>
    <dbReference type="NCBI Taxonomy" id="1930276"/>
    <lineage>
        <taxon>Bacteria</taxon>
        <taxon>Pseudomonadati</taxon>
        <taxon>Planctomycetota</taxon>
        <taxon>Planctomycetia</taxon>
        <taxon>Pirellulales</taxon>
        <taxon>Lacipirellulaceae</taxon>
        <taxon>Adhaeretor</taxon>
    </lineage>
</organism>
<dbReference type="PANTHER" id="PTHR32309">
    <property type="entry name" value="TYROSINE-PROTEIN KINASE"/>
    <property type="match status" value="1"/>
</dbReference>
<keyword evidence="2" id="KW-0472">Membrane</keyword>
<name>A0A517MVU0_9BACT</name>
<evidence type="ECO:0000256" key="1">
    <source>
        <dbReference type="SAM" id="Coils"/>
    </source>
</evidence>
<keyword evidence="4" id="KW-1185">Reference proteome</keyword>
<protein>
    <submittedName>
        <fullName evidence="3">Chain length determinant protein</fullName>
    </submittedName>
</protein>
<keyword evidence="1" id="KW-0175">Coiled coil</keyword>
<dbReference type="OrthoDB" id="231505at2"/>
<dbReference type="PANTHER" id="PTHR32309:SF13">
    <property type="entry name" value="FERRIC ENTEROBACTIN TRANSPORT PROTEIN FEPE"/>
    <property type="match status" value="1"/>
</dbReference>
<evidence type="ECO:0000256" key="2">
    <source>
        <dbReference type="SAM" id="Phobius"/>
    </source>
</evidence>
<sequence>MGISRGAGGIRQVIEALFRHKKKAITLAMVALAVGTLAVFFYPRKYRSEAKMFLQVGRQTVGIDPTATTDQTISLMHNGREEEVNNAKDLIRSRGLAKKVVERVSSDVIMGRAPLGDIEEKSNPMSDWFRGILGSALAAAQSIDPVEDEERAVIQFEGNLDVDAQRNSTVLVLTYDAKSPEVAQAVLAAVVEVYQSEHLRIHRNQKSSDFFGGQNDILRIRLKAAEEKLRDAKSELGLASVEVRAATLEGHLRSIDDDRNSTEQELATSRARMTELLEQLSDTPARLISSQTSVPNQGADLLRDQLYELQVKKIDLEARYSESHPLVKSINDQVNQAEAIVNKQKSNRQETTDDVNPVHRQLSLDFKTQQATVAGYEARLKKLVSQREQVRKQLVKLNSDEIRLAELSRDVTLASNKVFQYEEKFEQARFDQELESEEVSNVSIIQDATLARKPVSPSKVFIGLSTILFCTAAPLALALGLERSDDRLRRESDVEEVLDLPVLASVPESSLHSRLLPTTGIVSGTDY</sequence>
<feature type="transmembrane region" description="Helical" evidence="2">
    <location>
        <begin position="24"/>
        <end position="42"/>
    </location>
</feature>
<dbReference type="InterPro" id="IPR050445">
    <property type="entry name" value="Bact_polysacc_biosynth/exp"/>
</dbReference>
<dbReference type="AlphaFoldDB" id="A0A517MVU0"/>
<dbReference type="EMBL" id="CP036263">
    <property type="protein sequence ID" value="QDS98994.1"/>
    <property type="molecule type" value="Genomic_DNA"/>
</dbReference>
<evidence type="ECO:0000313" key="4">
    <source>
        <dbReference type="Proteomes" id="UP000319852"/>
    </source>
</evidence>
<feature type="transmembrane region" description="Helical" evidence="2">
    <location>
        <begin position="460"/>
        <end position="481"/>
    </location>
</feature>
<accession>A0A517MVU0</accession>
<dbReference type="GO" id="GO:0005886">
    <property type="term" value="C:plasma membrane"/>
    <property type="evidence" value="ECO:0007669"/>
    <property type="project" value="TreeGrafter"/>
</dbReference>
<keyword evidence="2" id="KW-1133">Transmembrane helix</keyword>
<dbReference type="GO" id="GO:0004713">
    <property type="term" value="F:protein tyrosine kinase activity"/>
    <property type="evidence" value="ECO:0007669"/>
    <property type="project" value="TreeGrafter"/>
</dbReference>
<keyword evidence="2" id="KW-0812">Transmembrane</keyword>
<gene>
    <name evidence="3" type="ORF">HG15A2_22830</name>
</gene>
<feature type="coiled-coil region" evidence="1">
    <location>
        <begin position="215"/>
        <end position="279"/>
    </location>
</feature>
<dbReference type="RefSeq" id="WP_145060282.1">
    <property type="nucleotide sequence ID" value="NZ_CP036263.1"/>
</dbReference>
<evidence type="ECO:0000313" key="3">
    <source>
        <dbReference type="EMBL" id="QDS98994.1"/>
    </source>
</evidence>
<dbReference type="KEGG" id="amob:HG15A2_22830"/>